<sequence>MYQSGLTIKDALESVSKNLYVLPAIQREFVWRPEQICRLFDSLMQGYPFGTFLFWKVEPEKSAQFKFYGFVQHYHARDAAHCPELGSLPNRELTAVLDGQQRLTALNIGLRGSMAIKEPNKWRTNPHAFPRRTLHLDLLAAGGEDEEGEAFSFRFIESDKAAFDEASLWYPVPDILGVADNSQLSEWLFTKFQERGLGKDLHAGASRALHRLFNVVHTAPNLTFYTEKSQELDRVLRIFIRMNSGGTVLSYSDLLLSIAIAQWSKLDARQEIHGLVDEINRIGAGFNLSKDFVLKAGLMLADIASVGFKVENFNRGNMGVLEGVWADVRRALVLTVELAASFGLNEQTLRADSALLPVAYYLYKRKPAANWLTHPSFAGERDTIRSWLIRSLLKSSGIWGSGLDTLLTALRDVIREDHDAFPADQLEKVMAGRGKSLSFGPEEIDDLLDMEYGDRRMFPLLSLLYPFIDVRQLHHVDHFFPKSQLQRRRLERVGCDHDTIDACLAVRDRLANLQLLEGLLNVSKNDSLPADWLKATFADEVQRQAFLDRHDLGTPPTSATEFMTFYNARRERIRGRLTKLLSREVVEQATGPAPELLVPSLS</sequence>
<gene>
    <name evidence="2" type="ORF">STARVERO_01184</name>
</gene>
<organism evidence="2 3">
    <name type="scientific">Starkeya nomas</name>
    <dbReference type="NCBI Taxonomy" id="2666134"/>
    <lineage>
        <taxon>Bacteria</taxon>
        <taxon>Pseudomonadati</taxon>
        <taxon>Pseudomonadota</taxon>
        <taxon>Alphaproteobacteria</taxon>
        <taxon>Hyphomicrobiales</taxon>
        <taxon>Xanthobacteraceae</taxon>
        <taxon>Starkeya</taxon>
    </lineage>
</organism>
<dbReference type="Proteomes" id="UP000433050">
    <property type="component" value="Unassembled WGS sequence"/>
</dbReference>
<evidence type="ECO:0000313" key="3">
    <source>
        <dbReference type="Proteomes" id="UP000433050"/>
    </source>
</evidence>
<dbReference type="AlphaFoldDB" id="A0A5S9NK37"/>
<dbReference type="PANTHER" id="PTHR37292">
    <property type="entry name" value="VNG6097C"/>
    <property type="match status" value="1"/>
</dbReference>
<reference evidence="2 3" key="1">
    <citation type="submission" date="2019-12" db="EMBL/GenBank/DDBJ databases">
        <authorList>
            <person name="Reyes-Prieto M."/>
        </authorList>
    </citation>
    <scope>NUCLEOTIDE SEQUENCE [LARGE SCALE GENOMIC DNA]</scope>
    <source>
        <strain evidence="2">HF14-78462</strain>
    </source>
</reference>
<proteinExistence type="predicted"/>
<feature type="domain" description="GmrSD restriction endonucleases N-terminal" evidence="1">
    <location>
        <begin position="9"/>
        <end position="258"/>
    </location>
</feature>
<name>A0A5S9NK37_9HYPH</name>
<dbReference type="EMBL" id="CACSAS010000001">
    <property type="protein sequence ID" value="CAA0090530.1"/>
    <property type="molecule type" value="Genomic_DNA"/>
</dbReference>
<evidence type="ECO:0000259" key="1">
    <source>
        <dbReference type="Pfam" id="PF03235"/>
    </source>
</evidence>
<keyword evidence="3" id="KW-1185">Reference proteome</keyword>
<evidence type="ECO:0000313" key="2">
    <source>
        <dbReference type="EMBL" id="CAA0090530.1"/>
    </source>
</evidence>
<dbReference type="Pfam" id="PF03235">
    <property type="entry name" value="GmrSD_N"/>
    <property type="match status" value="1"/>
</dbReference>
<protein>
    <recommendedName>
        <fullName evidence="1">GmrSD restriction endonucleases N-terminal domain-containing protein</fullName>
    </recommendedName>
</protein>
<accession>A0A5S9NK37</accession>
<dbReference type="PANTHER" id="PTHR37292:SF2">
    <property type="entry name" value="DUF262 DOMAIN-CONTAINING PROTEIN"/>
    <property type="match status" value="1"/>
</dbReference>
<dbReference type="InterPro" id="IPR004919">
    <property type="entry name" value="GmrSD_N"/>
</dbReference>
<dbReference type="RefSeq" id="WP_159598228.1">
    <property type="nucleotide sequence ID" value="NZ_CACSAS010000001.1"/>
</dbReference>